<name>A0ABN9WUX4_9DINO</name>
<evidence type="ECO:0000313" key="2">
    <source>
        <dbReference type="Proteomes" id="UP001189429"/>
    </source>
</evidence>
<gene>
    <name evidence="1" type="ORF">PCOR1329_LOCUS69647</name>
</gene>
<dbReference type="EMBL" id="CAUYUJ010019156">
    <property type="protein sequence ID" value="CAK0888974.1"/>
    <property type="molecule type" value="Genomic_DNA"/>
</dbReference>
<evidence type="ECO:0000313" key="1">
    <source>
        <dbReference type="EMBL" id="CAK0888974.1"/>
    </source>
</evidence>
<reference evidence="1" key="1">
    <citation type="submission" date="2023-10" db="EMBL/GenBank/DDBJ databases">
        <authorList>
            <person name="Chen Y."/>
            <person name="Shah S."/>
            <person name="Dougan E. K."/>
            <person name="Thang M."/>
            <person name="Chan C."/>
        </authorList>
    </citation>
    <scope>NUCLEOTIDE SEQUENCE [LARGE SCALE GENOMIC DNA]</scope>
</reference>
<feature type="non-terminal residue" evidence="1">
    <location>
        <position position="486"/>
    </location>
</feature>
<accession>A0ABN9WUX4</accession>
<organism evidence="1 2">
    <name type="scientific">Prorocentrum cordatum</name>
    <dbReference type="NCBI Taxonomy" id="2364126"/>
    <lineage>
        <taxon>Eukaryota</taxon>
        <taxon>Sar</taxon>
        <taxon>Alveolata</taxon>
        <taxon>Dinophyceae</taxon>
        <taxon>Prorocentrales</taxon>
        <taxon>Prorocentraceae</taxon>
        <taxon>Prorocentrum</taxon>
    </lineage>
</organism>
<proteinExistence type="predicted"/>
<sequence length="486" mass="54356">MTEPERPRKLLAPQTYVKLAHDTAPDGTVSTYILNKMTMERTRRILSSSYFPLMHFFAAAAPQEWQLGISEDPGEFQGLAYVSDGAQTSWTSDLFRFNVWEEFHAVGTTSTELYELGEKKCNFDELRAHCDFVDLRLAPQTWDQTGKSVRSAAFRYPSPVGRVWIDTEHLFKTFKFNILHGNGSDFFHNRKGRMMTLCNLFMIDIEAYRPSLSYSSADATNDRERTVPFPSLHISLVYLYSFFAAFNNCKSRGGVSDPTDKAKFRAIVEGITAWIRPKSKLEVKLDADAERLTGGRFAGRNPCTLLITETGLVDLSEFAEVLRRMQPALHAKTFAALAGHYRYNGKPFIDYITAIVIGISQSSPKLVRVVAAQVVAAAVDEIEAFSTRKLKQYCVGGGATRVLSQADSETPMERVAQSTIMDGNWRHVERELERYRLASKVAFNDTQCISLSGPDATKIGADLSVMVAFAMDPVAKIVACMPPQDP</sequence>
<keyword evidence="2" id="KW-1185">Reference proteome</keyword>
<dbReference type="Proteomes" id="UP001189429">
    <property type="component" value="Unassembled WGS sequence"/>
</dbReference>
<protein>
    <submittedName>
        <fullName evidence="1">Uncharacterized protein</fullName>
    </submittedName>
</protein>
<comment type="caution">
    <text evidence="1">The sequence shown here is derived from an EMBL/GenBank/DDBJ whole genome shotgun (WGS) entry which is preliminary data.</text>
</comment>